<sequence length="877" mass="93767">MPYSDDIYSAWDGDESEFDEAGNQDGSGGLETSFQHGFHRHGGDGDAPGSGSGFGFVSGDVHVDDDDVLSPTDGYFRSSDSGSHIPSPPRVPNILVQDPSLPPGSTAESKAREAREESLGQQYHAHTSTTTTTHRPRSAGDTYHLRQPSSSSLYGPPGRLTTTTTPFRPLNAAPQVPHHHHRVAYDERSPFVLPGEAPPAYTPSPISSSTTTSPVTGGQARNYSTFSPTITTTQQAAAAVMGRDSESQGLLANEPQSMGGNPDDYVDDGSAESSWRERVFTNLRQHNWAKLRMALIGVVLLLVTIGFLTAGISSATGSRHNNNNNGIKEPGTQEPITTNPQEPDQPHMEYPDLDNGPPSLGSQLCRDTPIVRDTQRFDLSFGPDKKFEVVQNVTNTPGGGHNVNVHGHVVFRRIVGPDSPGPSAVVEIAVNDDRIDVATDFFSEPHQGLVITVPRGIDPWPVGADRSWPCVSITVTVWVPDDGLLESLSVRTVHLGISLLDNLSLSITDRARLSTVVGPIVAAATGSEARDRGIFDVGAPDSFALKTRIIEVETTSGTIQGSWPLYDYLAIHSTSGNIRVCIEPKEVDLDAPRPATLYIKSLSGTVEFREPVHAAAEAFALRRVYEGSVLRAETVLPPRDYAVTVHTTSGNIRGYAAFSTVCVLRTTSGRVAVELLPVLSERLAEEGWSGKKAVLRTSSTSGTNDITVLAPLWVDKAGSRYVDLSSPPAAALPPKERERYVPIGGGDPYKLIPGRRTTQEDPGQSSSEKRDAVAVGSGGGGGQGVAERALRNIVSEHTTTSATIRLRYPAVWEGEATLVATSGKLSARGEGVQIIRRDEHAWKKVLVARKGLDGDKEDGGKIAAQAVSGNIEFVVGE</sequence>
<feature type="transmembrane region" description="Helical" evidence="2">
    <location>
        <begin position="293"/>
        <end position="312"/>
    </location>
</feature>
<feature type="compositionally biased region" description="Polar residues" evidence="1">
    <location>
        <begin position="219"/>
        <end position="228"/>
    </location>
</feature>
<keyword evidence="4" id="KW-1185">Reference proteome</keyword>
<feature type="compositionally biased region" description="Low complexity" evidence="1">
    <location>
        <begin position="229"/>
        <end position="239"/>
    </location>
</feature>
<keyword evidence="2" id="KW-1133">Transmembrane helix</keyword>
<accession>A0AAJ0B9V2</accession>
<dbReference type="Proteomes" id="UP001239445">
    <property type="component" value="Unassembled WGS sequence"/>
</dbReference>
<evidence type="ECO:0000313" key="3">
    <source>
        <dbReference type="EMBL" id="KAK1754351.1"/>
    </source>
</evidence>
<feature type="compositionally biased region" description="Acidic residues" evidence="1">
    <location>
        <begin position="12"/>
        <end position="22"/>
    </location>
</feature>
<reference evidence="3" key="1">
    <citation type="submission" date="2023-06" db="EMBL/GenBank/DDBJ databases">
        <title>Genome-scale phylogeny and comparative genomics of the fungal order Sordariales.</title>
        <authorList>
            <consortium name="Lawrence Berkeley National Laboratory"/>
            <person name="Hensen N."/>
            <person name="Bonometti L."/>
            <person name="Westerberg I."/>
            <person name="Brannstrom I.O."/>
            <person name="Guillou S."/>
            <person name="Cros-Aarteil S."/>
            <person name="Calhoun S."/>
            <person name="Haridas S."/>
            <person name="Kuo A."/>
            <person name="Mondo S."/>
            <person name="Pangilinan J."/>
            <person name="Riley R."/>
            <person name="Labutti K."/>
            <person name="Andreopoulos B."/>
            <person name="Lipzen A."/>
            <person name="Chen C."/>
            <person name="Yanf M."/>
            <person name="Daum C."/>
            <person name="Ng V."/>
            <person name="Clum A."/>
            <person name="Steindorff A."/>
            <person name="Ohm R."/>
            <person name="Martin F."/>
            <person name="Silar P."/>
            <person name="Natvig D."/>
            <person name="Lalanne C."/>
            <person name="Gautier V."/>
            <person name="Ament-Velasquez S.L."/>
            <person name="Kruys A."/>
            <person name="Hutchinson M.I."/>
            <person name="Powell A.J."/>
            <person name="Barry K."/>
            <person name="Miller A.N."/>
            <person name="Grigoriev I.V."/>
            <person name="Debuchy R."/>
            <person name="Gladieux P."/>
            <person name="Thoren M.H."/>
            <person name="Johannesson H."/>
        </authorList>
    </citation>
    <scope>NUCLEOTIDE SEQUENCE</scope>
    <source>
        <strain evidence="3">PSN4</strain>
    </source>
</reference>
<proteinExistence type="predicted"/>
<feature type="region of interest" description="Disordered" evidence="1">
    <location>
        <begin position="1"/>
        <end position="157"/>
    </location>
</feature>
<feature type="region of interest" description="Disordered" evidence="1">
    <location>
        <begin position="194"/>
        <end position="270"/>
    </location>
</feature>
<evidence type="ECO:0000256" key="1">
    <source>
        <dbReference type="SAM" id="MobiDB-lite"/>
    </source>
</evidence>
<feature type="compositionally biased region" description="Polar residues" evidence="1">
    <location>
        <begin position="313"/>
        <end position="326"/>
    </location>
</feature>
<protein>
    <submittedName>
        <fullName evidence="3">Uncharacterized protein</fullName>
    </submittedName>
</protein>
<keyword evidence="2" id="KW-0472">Membrane</keyword>
<feature type="compositionally biased region" description="Gly residues" evidence="1">
    <location>
        <begin position="45"/>
        <end position="56"/>
    </location>
</feature>
<organism evidence="3 4">
    <name type="scientific">Echria macrotheca</name>
    <dbReference type="NCBI Taxonomy" id="438768"/>
    <lineage>
        <taxon>Eukaryota</taxon>
        <taxon>Fungi</taxon>
        <taxon>Dikarya</taxon>
        <taxon>Ascomycota</taxon>
        <taxon>Pezizomycotina</taxon>
        <taxon>Sordariomycetes</taxon>
        <taxon>Sordariomycetidae</taxon>
        <taxon>Sordariales</taxon>
        <taxon>Schizotheciaceae</taxon>
        <taxon>Echria</taxon>
    </lineage>
</organism>
<gene>
    <name evidence="3" type="ORF">QBC47DRAFT_402768</name>
</gene>
<name>A0AAJ0B9V2_9PEZI</name>
<evidence type="ECO:0000313" key="4">
    <source>
        <dbReference type="Proteomes" id="UP001239445"/>
    </source>
</evidence>
<dbReference type="EMBL" id="MU839835">
    <property type="protein sequence ID" value="KAK1754351.1"/>
    <property type="molecule type" value="Genomic_DNA"/>
</dbReference>
<feature type="compositionally biased region" description="Polar residues" evidence="1">
    <location>
        <begin position="247"/>
        <end position="259"/>
    </location>
</feature>
<evidence type="ECO:0000256" key="2">
    <source>
        <dbReference type="SAM" id="Phobius"/>
    </source>
</evidence>
<keyword evidence="2" id="KW-0812">Transmembrane</keyword>
<feature type="region of interest" description="Disordered" evidence="1">
    <location>
        <begin position="738"/>
        <end position="784"/>
    </location>
</feature>
<feature type="region of interest" description="Disordered" evidence="1">
    <location>
        <begin position="313"/>
        <end position="365"/>
    </location>
</feature>
<comment type="caution">
    <text evidence="3">The sequence shown here is derived from an EMBL/GenBank/DDBJ whole genome shotgun (WGS) entry which is preliminary data.</text>
</comment>
<feature type="compositionally biased region" description="Basic and acidic residues" evidence="1">
    <location>
        <begin position="109"/>
        <end position="118"/>
    </location>
</feature>
<feature type="compositionally biased region" description="Low complexity" evidence="1">
    <location>
        <begin position="203"/>
        <end position="216"/>
    </location>
</feature>
<dbReference type="AlphaFoldDB" id="A0AAJ0B9V2"/>